<proteinExistence type="predicted"/>
<accession>K1RBD5</accession>
<gene>
    <name evidence="1" type="ORF">OBE_16495</name>
</gene>
<feature type="non-terminal residue" evidence="1">
    <location>
        <position position="80"/>
    </location>
</feature>
<sequence>MTPQEKADIALLEQDQTYKDLLRTLPLERRTKSVCDHAVQMSGANIRYVPRELLSRSLCLRAIRDWAFAFDYVPEELKRR</sequence>
<comment type="caution">
    <text evidence="1">The sequence shown here is derived from an EMBL/GenBank/DDBJ whole genome shotgun (WGS) entry which is preliminary data.</text>
</comment>
<dbReference type="EMBL" id="AJWZ01011214">
    <property type="protein sequence ID" value="EKC46062.1"/>
    <property type="molecule type" value="Genomic_DNA"/>
</dbReference>
<organism evidence="1">
    <name type="scientific">human gut metagenome</name>
    <dbReference type="NCBI Taxonomy" id="408170"/>
    <lineage>
        <taxon>unclassified sequences</taxon>
        <taxon>metagenomes</taxon>
        <taxon>organismal metagenomes</taxon>
    </lineage>
</organism>
<protein>
    <recommendedName>
        <fullName evidence="2">DUF4116 domain-containing protein</fullName>
    </recommendedName>
</protein>
<evidence type="ECO:0008006" key="2">
    <source>
        <dbReference type="Google" id="ProtNLM"/>
    </source>
</evidence>
<evidence type="ECO:0000313" key="1">
    <source>
        <dbReference type="EMBL" id="EKC46062.1"/>
    </source>
</evidence>
<name>K1RBD5_9ZZZZ</name>
<dbReference type="AlphaFoldDB" id="K1RBD5"/>
<reference evidence="1" key="1">
    <citation type="journal article" date="2013" name="Environ. Microbiol.">
        <title>Microbiota from the distal guts of lean and obese adolescents exhibit partial functional redundancy besides clear differences in community structure.</title>
        <authorList>
            <person name="Ferrer M."/>
            <person name="Ruiz A."/>
            <person name="Lanza F."/>
            <person name="Haange S.B."/>
            <person name="Oberbach A."/>
            <person name="Till H."/>
            <person name="Bargiela R."/>
            <person name="Campoy C."/>
            <person name="Segura M.T."/>
            <person name="Richter M."/>
            <person name="von Bergen M."/>
            <person name="Seifert J."/>
            <person name="Suarez A."/>
        </authorList>
    </citation>
    <scope>NUCLEOTIDE SEQUENCE</scope>
</reference>